<dbReference type="Proteomes" id="UP000472262">
    <property type="component" value="Unassembled WGS sequence"/>
</dbReference>
<dbReference type="Pfam" id="PF00277">
    <property type="entry name" value="SAA"/>
    <property type="match status" value="1"/>
</dbReference>
<dbReference type="GO" id="GO:0006953">
    <property type="term" value="P:acute-phase response"/>
    <property type="evidence" value="ECO:0007669"/>
    <property type="project" value="UniProtKB-UniRule"/>
</dbReference>
<keyword evidence="2" id="KW-0011">Acute phase</keyword>
<dbReference type="OMA" id="ISDTREF"/>
<evidence type="ECO:0000256" key="1">
    <source>
        <dbReference type="ARBA" id="ARBA00007745"/>
    </source>
</evidence>
<dbReference type="PANTHER" id="PTHR23424">
    <property type="entry name" value="SERUM AMYLOID A"/>
    <property type="match status" value="1"/>
</dbReference>
<dbReference type="InterPro" id="IPR052464">
    <property type="entry name" value="Synovial_Prolif_Regulator"/>
</dbReference>
<protein>
    <recommendedName>
        <fullName evidence="2">Serum amyloid A protein</fullName>
    </recommendedName>
</protein>
<keyword evidence="5" id="KW-1185">Reference proteome</keyword>
<comment type="similarity">
    <text evidence="1 2">Belongs to the SAA family.</text>
</comment>
<sequence>CLLAESGFSEARIVGLDVDWTQSAKDMFRAYQDMRETNWKNSDKYFHARGNYDAASRGPGGRWAAEVISYFICGRFDMILFLRNAEADQDANRWGRNGGDPNCNRPKGLPEKY</sequence>
<dbReference type="Gene3D" id="1.10.132.110">
    <property type="entry name" value="Serum amyloid A protein"/>
    <property type="match status" value="1"/>
</dbReference>
<dbReference type="InterPro" id="IPR000096">
    <property type="entry name" value="Serum_amyloid_A"/>
</dbReference>
<dbReference type="SMART" id="SM00197">
    <property type="entry name" value="SAA"/>
    <property type="match status" value="1"/>
</dbReference>
<evidence type="ECO:0000313" key="4">
    <source>
        <dbReference type="Ensembl" id="ENSSGRP00000021093.1"/>
    </source>
</evidence>
<dbReference type="InParanoid" id="A0A672LEM3"/>
<reference evidence="4" key="1">
    <citation type="submission" date="2025-08" db="UniProtKB">
        <authorList>
            <consortium name="Ensembl"/>
        </authorList>
    </citation>
    <scope>IDENTIFICATION</scope>
</reference>
<dbReference type="PRINTS" id="PR00306">
    <property type="entry name" value="SERUMAMYLOID"/>
</dbReference>
<evidence type="ECO:0000256" key="2">
    <source>
        <dbReference type="RuleBase" id="RU000539"/>
    </source>
</evidence>
<keyword evidence="2" id="KW-0345">HDL</keyword>
<evidence type="ECO:0000313" key="5">
    <source>
        <dbReference type="Proteomes" id="UP000472262"/>
    </source>
</evidence>
<accession>A0A672LEM3</accession>
<dbReference type="AlphaFoldDB" id="A0A672LEM3"/>
<dbReference type="PANTHER" id="PTHR23424:SF29">
    <property type="entry name" value="SERUM AMYLOID A PROTEIN"/>
    <property type="match status" value="1"/>
</dbReference>
<dbReference type="Ensembl" id="ENSSGRT00000022769.1">
    <property type="protein sequence ID" value="ENSSGRP00000021093.1"/>
    <property type="gene ID" value="ENSSGRG00000012651.1"/>
</dbReference>
<proteinExistence type="inferred from homology"/>
<dbReference type="GO" id="GO:0034364">
    <property type="term" value="C:high-density lipoprotein particle"/>
    <property type="evidence" value="ECO:0007669"/>
    <property type="project" value="UniProtKB-UniRule"/>
</dbReference>
<name>A0A672LEM3_SINGR</name>
<feature type="region of interest" description="Disordered" evidence="3">
    <location>
        <begin position="91"/>
        <end position="113"/>
    </location>
</feature>
<evidence type="ECO:0000256" key="3">
    <source>
        <dbReference type="SAM" id="MobiDB-lite"/>
    </source>
</evidence>
<reference evidence="4" key="2">
    <citation type="submission" date="2025-09" db="UniProtKB">
        <authorList>
            <consortium name="Ensembl"/>
        </authorList>
    </citation>
    <scope>IDENTIFICATION</scope>
</reference>
<organism evidence="4 5">
    <name type="scientific">Sinocyclocheilus grahami</name>
    <name type="common">Dianchi golden-line fish</name>
    <name type="synonym">Barbus grahami</name>
    <dbReference type="NCBI Taxonomy" id="75366"/>
    <lineage>
        <taxon>Eukaryota</taxon>
        <taxon>Metazoa</taxon>
        <taxon>Chordata</taxon>
        <taxon>Craniata</taxon>
        <taxon>Vertebrata</taxon>
        <taxon>Euteleostomi</taxon>
        <taxon>Actinopterygii</taxon>
        <taxon>Neopterygii</taxon>
        <taxon>Teleostei</taxon>
        <taxon>Ostariophysi</taxon>
        <taxon>Cypriniformes</taxon>
        <taxon>Cyprinidae</taxon>
        <taxon>Cyprininae</taxon>
        <taxon>Sinocyclocheilus</taxon>
    </lineage>
</organism>
<comment type="function">
    <text evidence="2">Major acute phase reactant. Apolipoprotein of the HDL complex.</text>
</comment>